<protein>
    <recommendedName>
        <fullName evidence="2">LXG domain-containing protein</fullName>
    </recommendedName>
</protein>
<dbReference type="PROSITE" id="PS51756">
    <property type="entry name" value="LXG"/>
    <property type="match status" value="1"/>
</dbReference>
<dbReference type="Proteomes" id="UP000285773">
    <property type="component" value="Unassembled WGS sequence"/>
</dbReference>
<evidence type="ECO:0000313" key="6">
    <source>
        <dbReference type="Proteomes" id="UP000441330"/>
    </source>
</evidence>
<reference evidence="4 5" key="1">
    <citation type="submission" date="2018-08" db="EMBL/GenBank/DDBJ databases">
        <title>A genome reference for cultivated species of the human gut microbiota.</title>
        <authorList>
            <person name="Zou Y."/>
            <person name="Xue W."/>
            <person name="Luo G."/>
        </authorList>
    </citation>
    <scope>NUCLEOTIDE SEQUENCE [LARGE SCALE GENOMIC DNA]</scope>
    <source>
        <strain evidence="4 5">AM33-3BH</strain>
    </source>
</reference>
<dbReference type="EMBL" id="QSIO01000003">
    <property type="protein sequence ID" value="RHC94248.1"/>
    <property type="molecule type" value="Genomic_DNA"/>
</dbReference>
<dbReference type="Proteomes" id="UP000441330">
    <property type="component" value="Unassembled WGS sequence"/>
</dbReference>
<comment type="similarity">
    <text evidence="1">In the N-terminal section; belongs to the LXG family.</text>
</comment>
<accession>A0A414CGW8</accession>
<evidence type="ECO:0000259" key="2">
    <source>
        <dbReference type="PROSITE" id="PS51756"/>
    </source>
</evidence>
<proteinExistence type="inferred from homology"/>
<sequence length="459" mass="49448">MKLSNSKVSLIESKISSTYSEVENQLYQVYKALQILTQTNSFKGQGAEAVKSFMKSNSLNMTYLIVEAVKKLDDSVKQVKSGFLDFESEETGKIYDKKVDQEITEINKIAINTAELVSDLKTWENKADEFITVENSRTDELALAFDSIKQMLENVNKDFAEKDQELCQIVGVLTETFGGLNNSMSQVMDHYVLPSGRYDDSKFGSLTGEEWYIQGTESVFKKKFIEDPFIYKAGNVAVAETQYAIGYANDLYAYAGGDFLSANGTMSVQDGELHAQGKARVAGGELHAKAGDLVNVSGTVDVLAASTDNRLGKNGIILSADVTTARAKVDTNVGLLNANATAYGPQASGTIARYSSEEKTQIGFSGKASVGGVNYSANIGGLAVKYKADGAEKSENLIGIGGGVSAKGGVDATLMYTSEKVKDINDRISIYSNKLEIGATLGLGFSLNVSVPSVKIKLW</sequence>
<dbReference type="EMBL" id="WMZJ01000003">
    <property type="protein sequence ID" value="MTS54294.1"/>
    <property type="molecule type" value="Genomic_DNA"/>
</dbReference>
<dbReference type="AlphaFoldDB" id="A0A414CGW8"/>
<reference evidence="3 6" key="2">
    <citation type="journal article" date="2019" name="Nat. Med.">
        <title>A library of human gut bacterial isolates paired with longitudinal multiomics data enables mechanistic microbiome research.</title>
        <authorList>
            <person name="Poyet M."/>
            <person name="Groussin M."/>
            <person name="Gibbons S.M."/>
            <person name="Avila-Pacheco J."/>
            <person name="Jiang X."/>
            <person name="Kearney S.M."/>
            <person name="Perrotta A.R."/>
            <person name="Berdy B."/>
            <person name="Zhao S."/>
            <person name="Lieberman T.D."/>
            <person name="Swanson P.K."/>
            <person name="Smith M."/>
            <person name="Roesemann S."/>
            <person name="Alexander J.E."/>
            <person name="Rich S.A."/>
            <person name="Livny J."/>
            <person name="Vlamakis H."/>
            <person name="Clish C."/>
            <person name="Bullock K."/>
            <person name="Deik A."/>
            <person name="Scott J."/>
            <person name="Pierce K.A."/>
            <person name="Xavier R.J."/>
            <person name="Alm E.J."/>
        </authorList>
    </citation>
    <scope>NUCLEOTIDE SEQUENCE [LARGE SCALE GENOMIC DNA]</scope>
    <source>
        <strain evidence="3 6">BIOML-A1</strain>
    </source>
</reference>
<evidence type="ECO:0000313" key="5">
    <source>
        <dbReference type="Proteomes" id="UP000285773"/>
    </source>
</evidence>
<evidence type="ECO:0000313" key="3">
    <source>
        <dbReference type="EMBL" id="MTS54294.1"/>
    </source>
</evidence>
<comment type="caution">
    <text evidence="4">The sequence shown here is derived from an EMBL/GenBank/DDBJ whole genome shotgun (WGS) entry which is preliminary data.</text>
</comment>
<dbReference type="RefSeq" id="WP_118095924.1">
    <property type="nucleotide sequence ID" value="NZ_JASGZN010000004.1"/>
</dbReference>
<feature type="domain" description="LXG" evidence="2">
    <location>
        <begin position="1"/>
        <end position="232"/>
    </location>
</feature>
<gene>
    <name evidence="4" type="ORF">DW820_07940</name>
    <name evidence="3" type="ORF">GMC94_05285</name>
</gene>
<evidence type="ECO:0000256" key="1">
    <source>
        <dbReference type="ARBA" id="ARBA00034117"/>
    </source>
</evidence>
<dbReference type="Pfam" id="PF04740">
    <property type="entry name" value="LXG"/>
    <property type="match status" value="1"/>
</dbReference>
<name>A0A414CGW8_STRPA</name>
<dbReference type="InterPro" id="IPR006829">
    <property type="entry name" value="LXG_dom"/>
</dbReference>
<evidence type="ECO:0000313" key="4">
    <source>
        <dbReference type="EMBL" id="RHC94248.1"/>
    </source>
</evidence>
<organism evidence="4 5">
    <name type="scientific">Streptococcus parasanguinis</name>
    <dbReference type="NCBI Taxonomy" id="1318"/>
    <lineage>
        <taxon>Bacteria</taxon>
        <taxon>Bacillati</taxon>
        <taxon>Bacillota</taxon>
        <taxon>Bacilli</taxon>
        <taxon>Lactobacillales</taxon>
        <taxon>Streptococcaceae</taxon>
        <taxon>Streptococcus</taxon>
    </lineage>
</organism>